<sequence>MEDVLSRAWARVKWEEDAANRAKAQQKQELKVIRPDRNDRDEKPSPRSIKDSGNRNRGKYQNYNIRDGSVHVARDLSTLYLKAGAGQCSEADGPTGQVASEDEST</sequence>
<name>A0A3N6QR00_BRACR</name>
<organism evidence="2">
    <name type="scientific">Brassica cretica</name>
    <name type="common">Mustard</name>
    <dbReference type="NCBI Taxonomy" id="69181"/>
    <lineage>
        <taxon>Eukaryota</taxon>
        <taxon>Viridiplantae</taxon>
        <taxon>Streptophyta</taxon>
        <taxon>Embryophyta</taxon>
        <taxon>Tracheophyta</taxon>
        <taxon>Spermatophyta</taxon>
        <taxon>Magnoliopsida</taxon>
        <taxon>eudicotyledons</taxon>
        <taxon>Gunneridae</taxon>
        <taxon>Pentapetalae</taxon>
        <taxon>rosids</taxon>
        <taxon>malvids</taxon>
        <taxon>Brassicales</taxon>
        <taxon>Brassicaceae</taxon>
        <taxon>Brassiceae</taxon>
        <taxon>Brassica</taxon>
    </lineage>
</organism>
<reference evidence="2" key="1">
    <citation type="submission" date="2019-12" db="EMBL/GenBank/DDBJ databases">
        <title>Genome sequencing and annotation of Brassica cretica.</title>
        <authorList>
            <person name="Studholme D.J."/>
            <person name="Sarris P.F."/>
        </authorList>
    </citation>
    <scope>NUCLEOTIDE SEQUENCE</scope>
    <source>
        <strain evidence="3">PFS-001/15</strain>
        <strain evidence="2">PFS-102/07</strain>
        <tissue evidence="2">Leaf</tissue>
    </source>
</reference>
<dbReference type="EMBL" id="QGKY02001250">
    <property type="protein sequence ID" value="KAF2560525.1"/>
    <property type="molecule type" value="Genomic_DNA"/>
</dbReference>
<evidence type="ECO:0000313" key="2">
    <source>
        <dbReference type="EMBL" id="KAF2560525.1"/>
    </source>
</evidence>
<evidence type="ECO:0000256" key="1">
    <source>
        <dbReference type="SAM" id="MobiDB-lite"/>
    </source>
</evidence>
<accession>A0A3N6QR00</accession>
<feature type="region of interest" description="Disordered" evidence="1">
    <location>
        <begin position="85"/>
        <end position="105"/>
    </location>
</feature>
<evidence type="ECO:0000313" key="3">
    <source>
        <dbReference type="EMBL" id="KAF2600316.1"/>
    </source>
</evidence>
<protein>
    <submittedName>
        <fullName evidence="2">Uncharacterized protein</fullName>
    </submittedName>
</protein>
<dbReference type="AlphaFoldDB" id="A0A3N6QR00"/>
<dbReference type="Proteomes" id="UP000712281">
    <property type="component" value="Unassembled WGS sequence"/>
</dbReference>
<comment type="caution">
    <text evidence="2">The sequence shown here is derived from an EMBL/GenBank/DDBJ whole genome shotgun (WGS) entry which is preliminary data.</text>
</comment>
<gene>
    <name evidence="3" type="ORF">F2Q68_00010100</name>
    <name evidence="2" type="ORF">F2Q70_00017148</name>
</gene>
<feature type="region of interest" description="Disordered" evidence="1">
    <location>
        <begin position="16"/>
        <end position="65"/>
    </location>
</feature>
<dbReference type="EMBL" id="QGKW02000717">
    <property type="protein sequence ID" value="KAF2600316.1"/>
    <property type="molecule type" value="Genomic_DNA"/>
</dbReference>
<proteinExistence type="predicted"/>
<feature type="compositionally biased region" description="Basic and acidic residues" evidence="1">
    <location>
        <begin position="16"/>
        <end position="54"/>
    </location>
</feature>